<dbReference type="EMBL" id="VAHF01000002">
    <property type="protein sequence ID" value="TXG69502.1"/>
    <property type="molecule type" value="Genomic_DNA"/>
</dbReference>
<dbReference type="PANTHER" id="PTHR35473">
    <property type="entry name" value="1-ACYL-SN-GLYCEROL-3-PHOSPHATE ACYLTRANSFERASE"/>
    <property type="match status" value="1"/>
</dbReference>
<dbReference type="Pfam" id="PF12159">
    <property type="entry name" value="DUF3593"/>
    <property type="match status" value="1"/>
</dbReference>
<feature type="transmembrane region" description="Helical" evidence="1">
    <location>
        <begin position="87"/>
        <end position="106"/>
    </location>
</feature>
<dbReference type="InterPro" id="IPR021995">
    <property type="entry name" value="DUF3593"/>
</dbReference>
<comment type="caution">
    <text evidence="2">The sequence shown here is derived from an EMBL/GenBank/DDBJ whole genome shotgun (WGS) entry which is preliminary data.</text>
</comment>
<evidence type="ECO:0000256" key="1">
    <source>
        <dbReference type="SAM" id="Phobius"/>
    </source>
</evidence>
<dbReference type="AlphaFoldDB" id="A0A5C7ILK4"/>
<organism evidence="2 3">
    <name type="scientific">Acer yangbiense</name>
    <dbReference type="NCBI Taxonomy" id="1000413"/>
    <lineage>
        <taxon>Eukaryota</taxon>
        <taxon>Viridiplantae</taxon>
        <taxon>Streptophyta</taxon>
        <taxon>Embryophyta</taxon>
        <taxon>Tracheophyta</taxon>
        <taxon>Spermatophyta</taxon>
        <taxon>Magnoliopsida</taxon>
        <taxon>eudicotyledons</taxon>
        <taxon>Gunneridae</taxon>
        <taxon>Pentapetalae</taxon>
        <taxon>rosids</taxon>
        <taxon>malvids</taxon>
        <taxon>Sapindales</taxon>
        <taxon>Sapindaceae</taxon>
        <taxon>Hippocastanoideae</taxon>
        <taxon>Acereae</taxon>
        <taxon>Acer</taxon>
    </lineage>
</organism>
<gene>
    <name evidence="2" type="ORF">EZV62_004437</name>
</gene>
<sequence>MDNLEMIWHNQLEDSQNVQNYQKLCKVSLKDIYVEECGIKEIVAKEEAGDRTFVFSELTSLSLHNLPDLKCFYPVDPLAPNIDSASIAPQLFAASLFPYLGFLYFITKSKSAPNLTLFGFYFLLAFVGATSEWLTRVRFVTQPVGHDAKHARGGTIGYTNRRSPVRERNSAALHGIETAHQETIAFPHMDSTPTTQKDTNADVPDVGSWMVVSPDAPQVPATAVVISDTTLMSQKASSSGDLADPSLQIDQSLQELKRKEDRVSSDSLEFDLLNDVIFFGV</sequence>
<evidence type="ECO:0000313" key="2">
    <source>
        <dbReference type="EMBL" id="TXG69502.1"/>
    </source>
</evidence>
<dbReference type="Proteomes" id="UP000323000">
    <property type="component" value="Chromosome 2"/>
</dbReference>
<dbReference type="OrthoDB" id="1746449at2759"/>
<name>A0A5C7ILK4_9ROSI</name>
<keyword evidence="1" id="KW-1133">Transmembrane helix</keyword>
<dbReference type="PANTHER" id="PTHR35473:SF3">
    <property type="entry name" value="1-ACYL-SN-GLYCEROL-3-PHOSPHATE ACYLTRANSFERASE"/>
    <property type="match status" value="1"/>
</dbReference>
<keyword evidence="1" id="KW-0812">Transmembrane</keyword>
<evidence type="ECO:0000313" key="3">
    <source>
        <dbReference type="Proteomes" id="UP000323000"/>
    </source>
</evidence>
<reference evidence="3" key="1">
    <citation type="journal article" date="2019" name="Gigascience">
        <title>De novo genome assembly of the endangered Acer yangbiense, a plant species with extremely small populations endemic to Yunnan Province, China.</title>
        <authorList>
            <person name="Yang J."/>
            <person name="Wariss H.M."/>
            <person name="Tao L."/>
            <person name="Zhang R."/>
            <person name="Yun Q."/>
            <person name="Hollingsworth P."/>
            <person name="Dao Z."/>
            <person name="Luo G."/>
            <person name="Guo H."/>
            <person name="Ma Y."/>
            <person name="Sun W."/>
        </authorList>
    </citation>
    <scope>NUCLEOTIDE SEQUENCE [LARGE SCALE GENOMIC DNA]</scope>
    <source>
        <strain evidence="3">cv. Malutang</strain>
    </source>
</reference>
<proteinExistence type="predicted"/>
<keyword evidence="1" id="KW-0472">Membrane</keyword>
<feature type="transmembrane region" description="Helical" evidence="1">
    <location>
        <begin position="115"/>
        <end position="134"/>
    </location>
</feature>
<protein>
    <submittedName>
        <fullName evidence="2">Uncharacterized protein</fullName>
    </submittedName>
</protein>
<keyword evidence="3" id="KW-1185">Reference proteome</keyword>
<accession>A0A5C7ILK4</accession>